<organism evidence="2 3">
    <name type="scientific">Tetrabaena socialis</name>
    <dbReference type="NCBI Taxonomy" id="47790"/>
    <lineage>
        <taxon>Eukaryota</taxon>
        <taxon>Viridiplantae</taxon>
        <taxon>Chlorophyta</taxon>
        <taxon>core chlorophytes</taxon>
        <taxon>Chlorophyceae</taxon>
        <taxon>CS clade</taxon>
        <taxon>Chlamydomonadales</taxon>
        <taxon>Tetrabaenaceae</taxon>
        <taxon>Tetrabaena</taxon>
    </lineage>
</organism>
<keyword evidence="3" id="KW-1185">Reference proteome</keyword>
<feature type="region of interest" description="Disordered" evidence="1">
    <location>
        <begin position="598"/>
        <end position="617"/>
    </location>
</feature>
<dbReference type="EMBL" id="PGGS01000058">
    <property type="protein sequence ID" value="PNH10389.1"/>
    <property type="molecule type" value="Genomic_DNA"/>
</dbReference>
<feature type="region of interest" description="Disordered" evidence="1">
    <location>
        <begin position="712"/>
        <end position="731"/>
    </location>
</feature>
<gene>
    <name evidence="2" type="ORF">TSOC_002882</name>
</gene>
<evidence type="ECO:0000313" key="2">
    <source>
        <dbReference type="EMBL" id="PNH10389.1"/>
    </source>
</evidence>
<accession>A0A2J8ACZ3</accession>
<feature type="region of interest" description="Disordered" evidence="1">
    <location>
        <begin position="758"/>
        <end position="833"/>
    </location>
</feature>
<dbReference type="OrthoDB" id="545762at2759"/>
<sequence>MLLGRCIGSSAYHSALASRPKACSQRCCALVSSPGHQQPQAPERVAAPTGEVCRADIGPDVGDHLSELLGFGHAPLRQPSIQARVNGQLQSCTCWEELSALLEQHRDVLDFVNVSTAWTRLATLYDGAGAASPLTVALRPRPPVHEPAFQLFLARLIDTTAAQLHAFGVRALANVVWAMSNTDWQLRRHHQPAVEALARQWSGAMWDRLHELRPSDIANISTAIGHLDQHWHSEFTVRFYRAVLHRDELLDNIDAATLNNVLYGLSRARRRGLVRVGPATRRRLEQCVVGMLVRASGAEAEAAAAAAAAEAEAEAATAGSSLMAGGPAAVTVAGAAAMGLPTETRLASSAEVAATAAELAGATVAAAGASTAASAVTGASSSPPPPSCSGAAAAAGARDPLLQPWRAAQLLINCHKLGLRLGASSYGMLMPFVKQVYEQAQPNPLDRWAFRYLFSFVEAHRRVKPALRPDLQPLLRYVERRAAETTPANLALLSHAFREMRCPPGEAFWGQLFSSYQSAAGPGEAGGLAAGAGMQPLAPGGSHEPQQGQQGQQSVQEEPQQERQQQQQLQRQQQQRQQQRQQQLRQRQLLDQQQELFGPQEEQQRQQHPAQQGAAVSWPVAGGQRSVLVRPDAQQQPTTQAQVCVQGQGQGQAQGQEQGQTQALPPLLQHRESGGPQVLQELQALEAVEQQAQASGQASQLNAREYALAQQPLQQRYQQQHQQQLHRQQQLHHIPAQPYPNALAAHQPHMAPQGPALAYAAAPQQQQPQPQAQLPYAAPLQQQQPQRAPLPHPAPQEQQQELSRPPPYGTCDNHPGGGDGGGGGGAHPGPDDDSDPFTLHYICWQAARAGILPPRAFLRRYLQRVPAWLRWHASDTQLAQAVETLQLLRWVPRREVRESLSVALEARADQSPLPLRKLARWLVQQR</sequence>
<dbReference type="AlphaFoldDB" id="A0A2J8ACZ3"/>
<reference evidence="2 3" key="1">
    <citation type="journal article" date="2017" name="Mol. Biol. Evol.">
        <title>The 4-celled Tetrabaena socialis nuclear genome reveals the essential components for genetic control of cell number at the origin of multicellularity in the volvocine lineage.</title>
        <authorList>
            <person name="Featherston J."/>
            <person name="Arakaki Y."/>
            <person name="Hanschen E.R."/>
            <person name="Ferris P.J."/>
            <person name="Michod R.E."/>
            <person name="Olson B.J.S.C."/>
            <person name="Nozaki H."/>
            <person name="Durand P.M."/>
        </authorList>
    </citation>
    <scope>NUCLEOTIDE SEQUENCE [LARGE SCALE GENOMIC DNA]</scope>
    <source>
        <strain evidence="2 3">NIES-571</strain>
    </source>
</reference>
<feature type="compositionally biased region" description="Low complexity" evidence="1">
    <location>
        <begin position="598"/>
        <end position="614"/>
    </location>
</feature>
<feature type="compositionally biased region" description="Low complexity" evidence="1">
    <location>
        <begin position="531"/>
        <end position="573"/>
    </location>
</feature>
<protein>
    <submittedName>
        <fullName evidence="2">Uncharacterized protein</fullName>
    </submittedName>
</protein>
<evidence type="ECO:0000313" key="3">
    <source>
        <dbReference type="Proteomes" id="UP000236333"/>
    </source>
</evidence>
<feature type="region of interest" description="Disordered" evidence="1">
    <location>
        <begin position="527"/>
        <end position="573"/>
    </location>
</feature>
<feature type="compositionally biased region" description="Low complexity" evidence="1">
    <location>
        <begin position="758"/>
        <end position="787"/>
    </location>
</feature>
<name>A0A2J8ACZ3_9CHLO</name>
<dbReference type="Proteomes" id="UP000236333">
    <property type="component" value="Unassembled WGS sequence"/>
</dbReference>
<comment type="caution">
    <text evidence="2">The sequence shown here is derived from an EMBL/GenBank/DDBJ whole genome shotgun (WGS) entry which is preliminary data.</text>
</comment>
<proteinExistence type="predicted"/>
<evidence type="ECO:0000256" key="1">
    <source>
        <dbReference type="SAM" id="MobiDB-lite"/>
    </source>
</evidence>
<feature type="compositionally biased region" description="Gly residues" evidence="1">
    <location>
        <begin position="815"/>
        <end position="827"/>
    </location>
</feature>